<accession>A0A3B1A5F1</accession>
<reference evidence="1" key="1">
    <citation type="submission" date="2018-06" db="EMBL/GenBank/DDBJ databases">
        <authorList>
            <person name="Zhirakovskaya E."/>
        </authorList>
    </citation>
    <scope>NUCLEOTIDE SEQUENCE</scope>
</reference>
<sequence length="259" mass="29655">MTRSIKKLLFLSLLLIPAVGSAEINLTDAQTADIGQKIWQNEGLGRVDYLTVWNKGEAFPSFGIGHFIWYPAGVDGPFMESFPALRDYLGARMALPRWLVEAEHSPWQSREQFYQQFESAQMRELRQLLEQSVSLQVAVIIQRMEAALPKMLASLAEPAQRLRVERQFYRVAAEPSGPYALIDYINFKGEGVAVSERYQGEGWGLLQVLMEMSPQASDVMAEFIRSADAVLTRRVENAPRNEFRWLPGWRKRLQTYRNP</sequence>
<gene>
    <name evidence="1" type="ORF">MNBD_GAMMA18-1018</name>
</gene>
<protein>
    <submittedName>
        <fullName evidence="1">Uncharacterized protein</fullName>
    </submittedName>
</protein>
<name>A0A3B1A5F1_9ZZZZ</name>
<organism evidence="1">
    <name type="scientific">hydrothermal vent metagenome</name>
    <dbReference type="NCBI Taxonomy" id="652676"/>
    <lineage>
        <taxon>unclassified sequences</taxon>
        <taxon>metagenomes</taxon>
        <taxon>ecological metagenomes</taxon>
    </lineage>
</organism>
<dbReference type="AlphaFoldDB" id="A0A3B1A5F1"/>
<proteinExistence type="predicted"/>
<evidence type="ECO:0000313" key="1">
    <source>
        <dbReference type="EMBL" id="VAW88964.1"/>
    </source>
</evidence>
<dbReference type="EMBL" id="UOFP01000244">
    <property type="protein sequence ID" value="VAW88964.1"/>
    <property type="molecule type" value="Genomic_DNA"/>
</dbReference>